<dbReference type="InterPro" id="IPR037523">
    <property type="entry name" value="VOC_core"/>
</dbReference>
<dbReference type="SUPFAM" id="SSF54593">
    <property type="entry name" value="Glyoxalase/Bleomycin resistance protein/Dihydroxybiphenyl dioxygenase"/>
    <property type="match status" value="1"/>
</dbReference>
<evidence type="ECO:0000259" key="1">
    <source>
        <dbReference type="PROSITE" id="PS51819"/>
    </source>
</evidence>
<dbReference type="InterPro" id="IPR029068">
    <property type="entry name" value="Glyas_Bleomycin-R_OHBP_Dase"/>
</dbReference>
<dbReference type="Pfam" id="PF00903">
    <property type="entry name" value="Glyoxalase"/>
    <property type="match status" value="1"/>
</dbReference>
<dbReference type="PANTHER" id="PTHR35006">
    <property type="entry name" value="GLYOXALASE FAMILY PROTEIN (AFU_ORTHOLOGUE AFUA_5G14830)"/>
    <property type="match status" value="1"/>
</dbReference>
<proteinExistence type="predicted"/>
<sequence>MNEAVAILSHVHLGVNDFPAAFAFYAPLLQALGLQLKFRDDARGWAGWTAADAPRPLLLIGRAFDGQPATPGNGQMLALQAANRALVDRCHALALSQGGRCEGAPALRTHYHPHYYGAYFRDLDGNKLCVCCHGTE</sequence>
<keyword evidence="3" id="KW-1185">Reference proteome</keyword>
<dbReference type="PANTHER" id="PTHR35006:SF1">
    <property type="entry name" value="BLL2941 PROTEIN"/>
    <property type="match status" value="1"/>
</dbReference>
<reference evidence="2 3" key="1">
    <citation type="submission" date="2021-02" db="EMBL/GenBank/DDBJ databases">
        <title>Taxonomically Unique Crown Gall-Associated Xanthomonas Stains Have Deficiency in Virulence Repertories.</title>
        <authorList>
            <person name="Mafakheri H."/>
            <person name="Taghavi S.M."/>
            <person name="Dimkic I."/>
            <person name="Nemanja K."/>
            <person name="Osdaghi E."/>
        </authorList>
    </citation>
    <scope>NUCLEOTIDE SEQUENCE [LARGE SCALE GENOMIC DNA]</scope>
    <source>
        <strain evidence="2 3">FX4</strain>
    </source>
</reference>
<accession>A0ABS3B398</accession>
<dbReference type="CDD" id="cd07262">
    <property type="entry name" value="VOC_like"/>
    <property type="match status" value="1"/>
</dbReference>
<dbReference type="Gene3D" id="3.10.180.10">
    <property type="entry name" value="2,3-Dihydroxybiphenyl 1,2-Dioxygenase, domain 1"/>
    <property type="match status" value="1"/>
</dbReference>
<evidence type="ECO:0000313" key="3">
    <source>
        <dbReference type="Proteomes" id="UP000695802"/>
    </source>
</evidence>
<comment type="caution">
    <text evidence="2">The sequence shown here is derived from an EMBL/GenBank/DDBJ whole genome shotgun (WGS) entry which is preliminary data.</text>
</comment>
<dbReference type="EMBL" id="JAFIWB010000014">
    <property type="protein sequence ID" value="MBN6103099.1"/>
    <property type="molecule type" value="Genomic_DNA"/>
</dbReference>
<organism evidence="2 3">
    <name type="scientific">Xanthomonas bonasiae</name>
    <dbReference type="NCBI Taxonomy" id="2810351"/>
    <lineage>
        <taxon>Bacteria</taxon>
        <taxon>Pseudomonadati</taxon>
        <taxon>Pseudomonadota</taxon>
        <taxon>Gammaproteobacteria</taxon>
        <taxon>Lysobacterales</taxon>
        <taxon>Lysobacteraceae</taxon>
        <taxon>Xanthomonas</taxon>
    </lineage>
</organism>
<protein>
    <submittedName>
        <fullName evidence="2">VOC family protein</fullName>
    </submittedName>
</protein>
<dbReference type="RefSeq" id="WP_206229992.1">
    <property type="nucleotide sequence ID" value="NZ_JAFIWB010000014.1"/>
</dbReference>
<evidence type="ECO:0000313" key="2">
    <source>
        <dbReference type="EMBL" id="MBN6103099.1"/>
    </source>
</evidence>
<dbReference type="PROSITE" id="PS51819">
    <property type="entry name" value="VOC"/>
    <property type="match status" value="1"/>
</dbReference>
<dbReference type="Proteomes" id="UP000695802">
    <property type="component" value="Unassembled WGS sequence"/>
</dbReference>
<gene>
    <name evidence="2" type="ORF">JR064_13080</name>
</gene>
<feature type="domain" description="VOC" evidence="1">
    <location>
        <begin position="7"/>
        <end position="133"/>
    </location>
</feature>
<name>A0ABS3B398_9XANT</name>
<dbReference type="InterPro" id="IPR004360">
    <property type="entry name" value="Glyas_Fos-R_dOase_dom"/>
</dbReference>